<feature type="compositionally biased region" description="Basic and acidic residues" evidence="1">
    <location>
        <begin position="164"/>
        <end position="174"/>
    </location>
</feature>
<gene>
    <name evidence="2" type="ORF">TMSB3V08_LOCUS10991</name>
</gene>
<protein>
    <recommendedName>
        <fullName evidence="3">Reverse transcriptase domain-containing protein</fullName>
    </recommendedName>
</protein>
<proteinExistence type="predicted"/>
<evidence type="ECO:0000256" key="1">
    <source>
        <dbReference type="SAM" id="MobiDB-lite"/>
    </source>
</evidence>
<dbReference type="EMBL" id="OB797451">
    <property type="protein sequence ID" value="CAD7434338.1"/>
    <property type="molecule type" value="Genomic_DNA"/>
</dbReference>
<dbReference type="AlphaFoldDB" id="A0A7R9HTM4"/>
<feature type="region of interest" description="Disordered" evidence="1">
    <location>
        <begin position="156"/>
        <end position="200"/>
    </location>
</feature>
<evidence type="ECO:0008006" key="3">
    <source>
        <dbReference type="Google" id="ProtNLM"/>
    </source>
</evidence>
<sequence length="231" mass="25502">MVNFLDSQLHQMVDVPGGYERQKIVTHTIKAGIPYMTFADDTIIYVANKNINYVSFAMKGYLLLQEWLSSWKPLPSQLTLFDTEISLQDKVKCLGITIDKKLTGKIYRLTIPTKSSSWLRREGGVGFRSWGLKTPPVTKELLQGGKLSFTSQKAETLSASAPSRGERPAGEAEVSKTTPTSKVERATGRSQCGSPAPLRVGDNPAFYMTNDAASVKSQSTLEVCAYISLWK</sequence>
<reference evidence="2" key="1">
    <citation type="submission" date="2020-11" db="EMBL/GenBank/DDBJ databases">
        <authorList>
            <person name="Tran Van P."/>
        </authorList>
    </citation>
    <scope>NUCLEOTIDE SEQUENCE</scope>
</reference>
<evidence type="ECO:0000313" key="2">
    <source>
        <dbReference type="EMBL" id="CAD7434338.1"/>
    </source>
</evidence>
<organism evidence="2">
    <name type="scientific">Timema monikensis</name>
    <dbReference type="NCBI Taxonomy" id="170555"/>
    <lineage>
        <taxon>Eukaryota</taxon>
        <taxon>Metazoa</taxon>
        <taxon>Ecdysozoa</taxon>
        <taxon>Arthropoda</taxon>
        <taxon>Hexapoda</taxon>
        <taxon>Insecta</taxon>
        <taxon>Pterygota</taxon>
        <taxon>Neoptera</taxon>
        <taxon>Polyneoptera</taxon>
        <taxon>Phasmatodea</taxon>
        <taxon>Timematodea</taxon>
        <taxon>Timematoidea</taxon>
        <taxon>Timematidae</taxon>
        <taxon>Timema</taxon>
    </lineage>
</organism>
<name>A0A7R9HTM4_9NEOP</name>
<accession>A0A7R9HTM4</accession>